<dbReference type="Proteomes" id="UP000011058">
    <property type="component" value="Chromosome"/>
</dbReference>
<dbReference type="Gene3D" id="1.10.490.10">
    <property type="entry name" value="Globins"/>
    <property type="match status" value="1"/>
</dbReference>
<dbReference type="KEGG" id="fae:FAES_2564"/>
<keyword evidence="3" id="KW-0479">Metal-binding</keyword>
<keyword evidence="4" id="KW-0408">Iron</keyword>
<dbReference type="GO" id="GO:0020037">
    <property type="term" value="F:heme binding"/>
    <property type="evidence" value="ECO:0007669"/>
    <property type="project" value="InterPro"/>
</dbReference>
<dbReference type="CDD" id="cd08916">
    <property type="entry name" value="TrHb3_P"/>
    <property type="match status" value="1"/>
</dbReference>
<dbReference type="EMBL" id="HE796683">
    <property type="protein sequence ID" value="CCH00573.1"/>
    <property type="molecule type" value="Genomic_DNA"/>
</dbReference>
<evidence type="ECO:0000313" key="5">
    <source>
        <dbReference type="EMBL" id="CCH00573.1"/>
    </source>
</evidence>
<dbReference type="GO" id="GO:0046872">
    <property type="term" value="F:metal ion binding"/>
    <property type="evidence" value="ECO:0007669"/>
    <property type="project" value="UniProtKB-KW"/>
</dbReference>
<proteinExistence type="predicted"/>
<sequence length="152" mass="17512">MAPPVNIRPIRFWPRATYRMHTPLRDIETEADIAYFLDRFYARVRQNPELGYLFDGVAQVDWPTHLPKIQAFWSSLLLGTNSYQGQPMRPHFELAQKAPIRPGHFDQWLALFSQTLAECFAGERANEACLRAQSIAAVMQSRLHLTGLLQTE</sequence>
<dbReference type="STRING" id="1166018.FAES_2564"/>
<accession>I0K8X0</accession>
<dbReference type="InterPro" id="IPR009050">
    <property type="entry name" value="Globin-like_sf"/>
</dbReference>
<dbReference type="InterPro" id="IPR012292">
    <property type="entry name" value="Globin/Proto"/>
</dbReference>
<dbReference type="SUPFAM" id="SSF46458">
    <property type="entry name" value="Globin-like"/>
    <property type="match status" value="1"/>
</dbReference>
<dbReference type="eggNOG" id="COG2346">
    <property type="taxonomic scope" value="Bacteria"/>
</dbReference>
<keyword evidence="2" id="KW-0349">Heme</keyword>
<dbReference type="InterPro" id="IPR001486">
    <property type="entry name" value="Hemoglobin_trunc"/>
</dbReference>
<reference evidence="5 6" key="1">
    <citation type="journal article" date="2012" name="J. Bacteriol.">
        <title>Genome Sequence of Fibrella aestuarina BUZ 2T, a Filamentous Marine Bacterium.</title>
        <authorList>
            <person name="Filippini M."/>
            <person name="Qi W."/>
            <person name="Blom J."/>
            <person name="Goesmann A."/>
            <person name="Smits T.H."/>
            <person name="Bagheri H.C."/>
        </authorList>
    </citation>
    <scope>NUCLEOTIDE SEQUENCE [LARGE SCALE GENOMIC DNA]</scope>
    <source>
        <strain evidence="6">BUZ 2T</strain>
    </source>
</reference>
<evidence type="ECO:0000256" key="2">
    <source>
        <dbReference type="ARBA" id="ARBA00022617"/>
    </source>
</evidence>
<keyword evidence="1" id="KW-0813">Transport</keyword>
<evidence type="ECO:0000313" key="6">
    <source>
        <dbReference type="Proteomes" id="UP000011058"/>
    </source>
</evidence>
<evidence type="ECO:0000256" key="1">
    <source>
        <dbReference type="ARBA" id="ARBA00022448"/>
    </source>
</evidence>
<dbReference type="HOGENOM" id="CLU_104957_3_1_10"/>
<dbReference type="AlphaFoldDB" id="I0K8X0"/>
<dbReference type="Pfam" id="PF01152">
    <property type="entry name" value="Bac_globin"/>
    <property type="match status" value="1"/>
</dbReference>
<dbReference type="GO" id="GO:0019825">
    <property type="term" value="F:oxygen binding"/>
    <property type="evidence" value="ECO:0007669"/>
    <property type="project" value="InterPro"/>
</dbReference>
<organism evidence="5 6">
    <name type="scientific">Fibrella aestuarina BUZ 2</name>
    <dbReference type="NCBI Taxonomy" id="1166018"/>
    <lineage>
        <taxon>Bacteria</taxon>
        <taxon>Pseudomonadati</taxon>
        <taxon>Bacteroidota</taxon>
        <taxon>Cytophagia</taxon>
        <taxon>Cytophagales</taxon>
        <taxon>Spirosomataceae</taxon>
        <taxon>Fibrella</taxon>
    </lineage>
</organism>
<gene>
    <name evidence="5" type="ORF">FAES_2564</name>
</gene>
<name>I0K8X0_9BACT</name>
<evidence type="ECO:0000256" key="3">
    <source>
        <dbReference type="ARBA" id="ARBA00022723"/>
    </source>
</evidence>
<evidence type="ECO:0000256" key="4">
    <source>
        <dbReference type="ARBA" id="ARBA00023004"/>
    </source>
</evidence>
<protein>
    <submittedName>
        <fullName evidence="5">Hemoglobin</fullName>
    </submittedName>
</protein>
<keyword evidence="6" id="KW-1185">Reference proteome</keyword>